<comment type="caution">
    <text evidence="8">The sequence shown here is derived from an EMBL/GenBank/DDBJ whole genome shotgun (WGS) entry which is preliminary data.</text>
</comment>
<feature type="region of interest" description="Disordered" evidence="5">
    <location>
        <begin position="1"/>
        <end position="35"/>
    </location>
</feature>
<keyword evidence="3 6" id="KW-1133">Transmembrane helix</keyword>
<dbReference type="PANTHER" id="PTHR11453">
    <property type="entry name" value="ANION EXCHANGE PROTEIN"/>
    <property type="match status" value="1"/>
</dbReference>
<feature type="transmembrane region" description="Helical" evidence="6">
    <location>
        <begin position="118"/>
        <end position="145"/>
    </location>
</feature>
<name>A0A6S7KUX0_PARCT</name>
<accession>A0A6S7KUX0</accession>
<organism evidence="8 9">
    <name type="scientific">Paramuricea clavata</name>
    <name type="common">Red gorgonian</name>
    <name type="synonym">Violescent sea-whip</name>
    <dbReference type="NCBI Taxonomy" id="317549"/>
    <lineage>
        <taxon>Eukaryota</taxon>
        <taxon>Metazoa</taxon>
        <taxon>Cnidaria</taxon>
        <taxon>Anthozoa</taxon>
        <taxon>Octocorallia</taxon>
        <taxon>Malacalcyonacea</taxon>
        <taxon>Plexauridae</taxon>
        <taxon>Paramuricea</taxon>
    </lineage>
</organism>
<reference evidence="8" key="1">
    <citation type="submission" date="2020-04" db="EMBL/GenBank/DDBJ databases">
        <authorList>
            <person name="Alioto T."/>
            <person name="Alioto T."/>
            <person name="Gomez Garrido J."/>
        </authorList>
    </citation>
    <scope>NUCLEOTIDE SEQUENCE</scope>
    <source>
        <strain evidence="8">A484AB</strain>
    </source>
</reference>
<feature type="transmembrane region" description="Helical" evidence="6">
    <location>
        <begin position="78"/>
        <end position="98"/>
    </location>
</feature>
<evidence type="ECO:0000313" key="9">
    <source>
        <dbReference type="Proteomes" id="UP001152795"/>
    </source>
</evidence>
<dbReference type="EMBL" id="CACRXK020037461">
    <property type="protein sequence ID" value="CAB4045061.1"/>
    <property type="molecule type" value="Genomic_DNA"/>
</dbReference>
<evidence type="ECO:0000259" key="7">
    <source>
        <dbReference type="Pfam" id="PF00955"/>
    </source>
</evidence>
<proteinExistence type="predicted"/>
<feature type="non-terminal residue" evidence="8">
    <location>
        <position position="167"/>
    </location>
</feature>
<protein>
    <submittedName>
        <fullName evidence="8">Anion exchange 2-like</fullName>
    </submittedName>
</protein>
<gene>
    <name evidence="8" type="ORF">PACLA_8A088262</name>
</gene>
<dbReference type="GO" id="GO:0050801">
    <property type="term" value="P:monoatomic ion homeostasis"/>
    <property type="evidence" value="ECO:0007669"/>
    <property type="project" value="TreeGrafter"/>
</dbReference>
<dbReference type="Pfam" id="PF00955">
    <property type="entry name" value="HCO3_cotransp"/>
    <property type="match status" value="1"/>
</dbReference>
<evidence type="ECO:0000256" key="1">
    <source>
        <dbReference type="ARBA" id="ARBA00004141"/>
    </source>
</evidence>
<dbReference type="GO" id="GO:0006820">
    <property type="term" value="P:monoatomic anion transport"/>
    <property type="evidence" value="ECO:0007669"/>
    <property type="project" value="InterPro"/>
</dbReference>
<dbReference type="OrthoDB" id="1735926at2759"/>
<dbReference type="PRINTS" id="PR01231">
    <property type="entry name" value="HCO3TRNSPORT"/>
</dbReference>
<sequence length="167" mass="18789">TFKDHPLTRTHKWHNQGINTTVGTNSSNPKQSDPRYEPNTSLLTTILLFGTVLLTVRLRKFRHSHFFGRKGRRTVSDFGMAISIFAMTLLDFSIKDVYTQKMPELSSLQPTVPEKRGWFVGPAGIHAGWMFAAVIPAVFVSILLFMETELTGIVLNKKENNLRKGAG</sequence>
<dbReference type="GO" id="GO:0015701">
    <property type="term" value="P:bicarbonate transport"/>
    <property type="evidence" value="ECO:0007669"/>
    <property type="project" value="TreeGrafter"/>
</dbReference>
<feature type="compositionally biased region" description="Polar residues" evidence="5">
    <location>
        <begin position="16"/>
        <end position="31"/>
    </location>
</feature>
<dbReference type="InterPro" id="IPR003020">
    <property type="entry name" value="HCO3_transpt_euk"/>
</dbReference>
<dbReference type="InterPro" id="IPR011531">
    <property type="entry name" value="HCO3_transpt-like_TM_dom"/>
</dbReference>
<feature type="domain" description="Bicarbonate transporter-like transmembrane" evidence="7">
    <location>
        <begin position="12"/>
        <end position="167"/>
    </location>
</feature>
<evidence type="ECO:0000256" key="6">
    <source>
        <dbReference type="SAM" id="Phobius"/>
    </source>
</evidence>
<keyword evidence="4 6" id="KW-0472">Membrane</keyword>
<dbReference type="Proteomes" id="UP001152795">
    <property type="component" value="Unassembled WGS sequence"/>
</dbReference>
<evidence type="ECO:0000313" key="8">
    <source>
        <dbReference type="EMBL" id="CAB4045061.1"/>
    </source>
</evidence>
<evidence type="ECO:0000256" key="3">
    <source>
        <dbReference type="ARBA" id="ARBA00022989"/>
    </source>
</evidence>
<comment type="subcellular location">
    <subcellularLocation>
        <location evidence="1">Membrane</location>
        <topology evidence="1">Multi-pass membrane protein</topology>
    </subcellularLocation>
</comment>
<feature type="transmembrane region" description="Helical" evidence="6">
    <location>
        <begin position="40"/>
        <end position="58"/>
    </location>
</feature>
<dbReference type="PANTHER" id="PTHR11453:SF47">
    <property type="entry name" value="ANION EXCHANGE PROTEIN"/>
    <property type="match status" value="1"/>
</dbReference>
<keyword evidence="2 6" id="KW-0812">Transmembrane</keyword>
<dbReference type="GO" id="GO:0005886">
    <property type="term" value="C:plasma membrane"/>
    <property type="evidence" value="ECO:0007669"/>
    <property type="project" value="TreeGrafter"/>
</dbReference>
<evidence type="ECO:0000256" key="4">
    <source>
        <dbReference type="ARBA" id="ARBA00023136"/>
    </source>
</evidence>
<evidence type="ECO:0000256" key="2">
    <source>
        <dbReference type="ARBA" id="ARBA00022692"/>
    </source>
</evidence>
<feature type="non-terminal residue" evidence="8">
    <location>
        <position position="1"/>
    </location>
</feature>
<dbReference type="AlphaFoldDB" id="A0A6S7KUX0"/>
<evidence type="ECO:0000256" key="5">
    <source>
        <dbReference type="SAM" id="MobiDB-lite"/>
    </source>
</evidence>
<keyword evidence="9" id="KW-1185">Reference proteome</keyword>
<dbReference type="GO" id="GO:0005452">
    <property type="term" value="F:solute:inorganic anion antiporter activity"/>
    <property type="evidence" value="ECO:0007669"/>
    <property type="project" value="InterPro"/>
</dbReference>